<proteinExistence type="inferred from homology"/>
<dbReference type="GO" id="GO:0005739">
    <property type="term" value="C:mitochondrion"/>
    <property type="evidence" value="ECO:0007669"/>
    <property type="project" value="UniProtKB-SubCell"/>
</dbReference>
<comment type="catalytic activity">
    <reaction evidence="1 7">
        <text>3-hydroxy-2-methylpropanoyl-CoA + H2O = 3-hydroxy-2-methylpropanoate + CoA + H(+)</text>
        <dbReference type="Rhea" id="RHEA:20888"/>
        <dbReference type="ChEBI" id="CHEBI:11805"/>
        <dbReference type="ChEBI" id="CHEBI:15377"/>
        <dbReference type="ChEBI" id="CHEBI:15378"/>
        <dbReference type="ChEBI" id="CHEBI:57287"/>
        <dbReference type="ChEBI" id="CHEBI:57340"/>
        <dbReference type="EC" id="3.1.2.4"/>
    </reaction>
</comment>
<comment type="similarity">
    <text evidence="7">Belongs to the enoyl-CoA hydratase/isomerase family.</text>
</comment>
<dbReference type="GO" id="GO:0003860">
    <property type="term" value="F:3-hydroxyisobutyryl-CoA hydrolase activity"/>
    <property type="evidence" value="ECO:0007669"/>
    <property type="project" value="UniProtKB-UniRule"/>
</dbReference>
<dbReference type="PANTHER" id="PTHR43176:SF3">
    <property type="entry name" value="3-HYDROXYISOBUTYRYL-COA HYDROLASE, MITOCHONDRIAL"/>
    <property type="match status" value="1"/>
</dbReference>
<feature type="region of interest" description="Disordered" evidence="8">
    <location>
        <begin position="415"/>
        <end position="441"/>
    </location>
</feature>
<dbReference type="Pfam" id="PF16113">
    <property type="entry name" value="ECH_2"/>
    <property type="match status" value="1"/>
</dbReference>
<dbReference type="AlphaFoldDB" id="A0AAD5DWX1"/>
<protein>
    <recommendedName>
        <fullName evidence="3 7">3-hydroxyisobutyryl-CoA hydrolase</fullName>
        <shortName evidence="7">HIB-CoA hydrolase</shortName>
        <shortName evidence="7">HIBYL-CoA-H</shortName>
        <ecNumber evidence="3 7">3.1.2.4</ecNumber>
    </recommendedName>
    <alternativeName>
        <fullName evidence="6 7">3-hydroxyisobutyryl-coenzyme A hydrolase</fullName>
    </alternativeName>
</protein>
<dbReference type="Proteomes" id="UP001205105">
    <property type="component" value="Unassembled WGS sequence"/>
</dbReference>
<sequence>MRALCCRGLRGALSQITGGTKVPAASPAGARAAAAVAAVAAAAGPQPFRAAGAAMSTQAAEPEVLNDVQGSAGVATLNRPRALNALTTGMVEALFDVYQRWDADPGIACIVLKGAGDRAFCAGGDVKTVVQLGQAGRIEEALRFFYQEYRLNYLISRMHKPHVALIDGITMGGGVGVSVHGTFRIATERTVFSMPECAIGLYPDVGGSFFLPRLRGGLGMYLALTGARLNGVDVRHAGIATHYIPSQLLPQVHQSIVSLGAAAKDAAVLGELLTSYEQREPLPAGQLHTIRADIDFCFGGKQSVEEIYAELERSGGQWGIDTIALMSKGSPLSQKLTFEQLRRGAQQDLADCLKMENRMVTRCVTNVGSDFYTGVTAALITRSGNPAWVPASLKDVRPEHIAEFFQPLPAERELQLPPAPSHYDSSSSSSQLGPAREHSRL</sequence>
<dbReference type="EMBL" id="JADXDR010000035">
    <property type="protein sequence ID" value="KAI7843898.1"/>
    <property type="molecule type" value="Genomic_DNA"/>
</dbReference>
<dbReference type="CDD" id="cd06558">
    <property type="entry name" value="crotonase-like"/>
    <property type="match status" value="1"/>
</dbReference>
<evidence type="ECO:0000256" key="7">
    <source>
        <dbReference type="RuleBase" id="RU369070"/>
    </source>
</evidence>
<comment type="function">
    <text evidence="7">Hydrolyzes 3-hydroxyisobutyryl-CoA (HIBYL-CoA), a saline catabolite. Has high activity toward isobutyryl-CoA. Could be an isobutyryl-CoA dehydrogenase that functions in valine catabolism.</text>
</comment>
<comment type="pathway">
    <text evidence="7">Amino-acid degradation; L-valine degradation.</text>
</comment>
<dbReference type="SUPFAM" id="SSF52096">
    <property type="entry name" value="ClpP/crotonase"/>
    <property type="match status" value="1"/>
</dbReference>
<evidence type="ECO:0000256" key="1">
    <source>
        <dbReference type="ARBA" id="ARBA00001709"/>
    </source>
</evidence>
<dbReference type="FunFam" id="3.90.226.10:FF:000026">
    <property type="entry name" value="3-hydroxyisobutyryl-CoA hydrolase, mitochondrial"/>
    <property type="match status" value="1"/>
</dbReference>
<dbReference type="Gene3D" id="3.90.226.10">
    <property type="entry name" value="2-enoyl-CoA Hydratase, Chain A, domain 1"/>
    <property type="match status" value="1"/>
</dbReference>
<dbReference type="PANTHER" id="PTHR43176">
    <property type="entry name" value="3-HYDROXYISOBUTYRYL-COA HYDROLASE-RELATED"/>
    <property type="match status" value="1"/>
</dbReference>
<evidence type="ECO:0000256" key="8">
    <source>
        <dbReference type="SAM" id="MobiDB-lite"/>
    </source>
</evidence>
<gene>
    <name evidence="10" type="ORF">COHA_002442</name>
</gene>
<organism evidence="10 11">
    <name type="scientific">Chlorella ohadii</name>
    <dbReference type="NCBI Taxonomy" id="2649997"/>
    <lineage>
        <taxon>Eukaryota</taxon>
        <taxon>Viridiplantae</taxon>
        <taxon>Chlorophyta</taxon>
        <taxon>core chlorophytes</taxon>
        <taxon>Trebouxiophyceae</taxon>
        <taxon>Chlorellales</taxon>
        <taxon>Chlorellaceae</taxon>
        <taxon>Chlorella clade</taxon>
        <taxon>Chlorella</taxon>
    </lineage>
</organism>
<keyword evidence="4 7" id="KW-0378">Hydrolase</keyword>
<dbReference type="EC" id="3.1.2.4" evidence="3 7"/>
<comment type="subcellular location">
    <subcellularLocation>
        <location evidence="2">Mitochondrion</location>
    </subcellularLocation>
</comment>
<name>A0AAD5DWX1_9CHLO</name>
<dbReference type="InterPro" id="IPR032259">
    <property type="entry name" value="HIBYL-CoA-H"/>
</dbReference>
<dbReference type="InterPro" id="IPR029045">
    <property type="entry name" value="ClpP/crotonase-like_dom_sf"/>
</dbReference>
<evidence type="ECO:0000256" key="3">
    <source>
        <dbReference type="ARBA" id="ARBA00011915"/>
    </source>
</evidence>
<comment type="caution">
    <text evidence="10">The sequence shown here is derived from an EMBL/GenBank/DDBJ whole genome shotgun (WGS) entry which is preliminary data.</text>
</comment>
<dbReference type="GO" id="GO:0006574">
    <property type="term" value="P:L-valine catabolic process"/>
    <property type="evidence" value="ECO:0007669"/>
    <property type="project" value="UniProtKB-UniRule"/>
</dbReference>
<feature type="domain" description="Enoyl-CoA hydratase/isomerase" evidence="9">
    <location>
        <begin position="73"/>
        <end position="405"/>
    </location>
</feature>
<evidence type="ECO:0000256" key="5">
    <source>
        <dbReference type="ARBA" id="ARBA00023128"/>
    </source>
</evidence>
<evidence type="ECO:0000256" key="2">
    <source>
        <dbReference type="ARBA" id="ARBA00004173"/>
    </source>
</evidence>
<dbReference type="InterPro" id="IPR045004">
    <property type="entry name" value="ECH_dom"/>
</dbReference>
<evidence type="ECO:0000259" key="9">
    <source>
        <dbReference type="Pfam" id="PF16113"/>
    </source>
</evidence>
<evidence type="ECO:0000313" key="10">
    <source>
        <dbReference type="EMBL" id="KAI7843898.1"/>
    </source>
</evidence>
<evidence type="ECO:0000256" key="6">
    <source>
        <dbReference type="ARBA" id="ARBA00031181"/>
    </source>
</evidence>
<evidence type="ECO:0000256" key="4">
    <source>
        <dbReference type="ARBA" id="ARBA00022801"/>
    </source>
</evidence>
<keyword evidence="5" id="KW-0496">Mitochondrion</keyword>
<reference evidence="10" key="1">
    <citation type="submission" date="2020-11" db="EMBL/GenBank/DDBJ databases">
        <title>Chlorella ohadii genome sequencing and assembly.</title>
        <authorList>
            <person name="Murik O."/>
            <person name="Treves H."/>
            <person name="Kedem I."/>
            <person name="Shotland Y."/>
            <person name="Kaplan A."/>
        </authorList>
    </citation>
    <scope>NUCLEOTIDE SEQUENCE</scope>
    <source>
        <strain evidence="10">1</strain>
    </source>
</reference>
<keyword evidence="11" id="KW-1185">Reference proteome</keyword>
<dbReference type="NCBIfam" id="NF004127">
    <property type="entry name" value="PRK05617.1"/>
    <property type="match status" value="1"/>
</dbReference>
<accession>A0AAD5DWX1</accession>
<evidence type="ECO:0000313" key="11">
    <source>
        <dbReference type="Proteomes" id="UP001205105"/>
    </source>
</evidence>